<evidence type="ECO:0000313" key="3">
    <source>
        <dbReference type="WBParaSite" id="maker-unitig_24720-snap-gene-0.3-mRNA-1"/>
    </source>
</evidence>
<reference evidence="3" key="1">
    <citation type="submission" date="2016-11" db="UniProtKB">
        <authorList>
            <consortium name="WormBaseParasite"/>
        </authorList>
    </citation>
    <scope>IDENTIFICATION</scope>
</reference>
<dbReference type="AlphaFoldDB" id="A0A1I8F8G6"/>
<organism evidence="2 3">
    <name type="scientific">Macrostomum lignano</name>
    <dbReference type="NCBI Taxonomy" id="282301"/>
    <lineage>
        <taxon>Eukaryota</taxon>
        <taxon>Metazoa</taxon>
        <taxon>Spiralia</taxon>
        <taxon>Lophotrochozoa</taxon>
        <taxon>Platyhelminthes</taxon>
        <taxon>Rhabditophora</taxon>
        <taxon>Macrostomorpha</taxon>
        <taxon>Macrostomida</taxon>
        <taxon>Macrostomidae</taxon>
        <taxon>Macrostomum</taxon>
    </lineage>
</organism>
<protein>
    <submittedName>
        <fullName evidence="3">Uncharacterized protein</fullName>
    </submittedName>
</protein>
<feature type="compositionally biased region" description="Polar residues" evidence="1">
    <location>
        <begin position="1"/>
        <end position="24"/>
    </location>
</feature>
<accession>A0A1I8F8G6</accession>
<dbReference type="Proteomes" id="UP000095280">
    <property type="component" value="Unplaced"/>
</dbReference>
<keyword evidence="2" id="KW-1185">Reference proteome</keyword>
<dbReference type="WBParaSite" id="maker-unitig_24720-snap-gene-0.3-mRNA-1">
    <property type="protein sequence ID" value="maker-unitig_24720-snap-gene-0.3-mRNA-1"/>
    <property type="gene ID" value="maker-unitig_24720-snap-gene-0.3"/>
</dbReference>
<proteinExistence type="predicted"/>
<name>A0A1I8F8G6_9PLAT</name>
<feature type="region of interest" description="Disordered" evidence="1">
    <location>
        <begin position="187"/>
        <end position="210"/>
    </location>
</feature>
<evidence type="ECO:0000313" key="2">
    <source>
        <dbReference type="Proteomes" id="UP000095280"/>
    </source>
</evidence>
<evidence type="ECO:0000256" key="1">
    <source>
        <dbReference type="SAM" id="MobiDB-lite"/>
    </source>
</evidence>
<feature type="region of interest" description="Disordered" evidence="1">
    <location>
        <begin position="1"/>
        <end position="34"/>
    </location>
</feature>
<sequence length="234" mass="24879">TNSSHPIDKSLSTLPQGSPISRANSIGMPATESGRTIVPVPVTCTIPPAHHSQQQQQQPEIAGTCNSRSRFQHIRPPATNHRKLIPVHQVFAEQRVSQGRERLVMRLRFTHSCANCGHQQAAAACSGGFRPGRFPTATSSVRPAAQPADGEVLASCATSLVRRAASPAPSLALSSCMRPLSRVTASSSGELAVPAAPTDEGSYVHDAAPARPHGVAFVQNSYQQQRELDESTRA</sequence>